<organism evidence="1 2">
    <name type="scientific">Stegodyphus mimosarum</name>
    <name type="common">African social velvet spider</name>
    <dbReference type="NCBI Taxonomy" id="407821"/>
    <lineage>
        <taxon>Eukaryota</taxon>
        <taxon>Metazoa</taxon>
        <taxon>Ecdysozoa</taxon>
        <taxon>Arthropoda</taxon>
        <taxon>Chelicerata</taxon>
        <taxon>Arachnida</taxon>
        <taxon>Araneae</taxon>
        <taxon>Araneomorphae</taxon>
        <taxon>Entelegynae</taxon>
        <taxon>Eresoidea</taxon>
        <taxon>Eresidae</taxon>
        <taxon>Stegodyphus</taxon>
    </lineage>
</organism>
<gene>
    <name evidence="1" type="ORF">X975_01777</name>
</gene>
<reference evidence="1 2" key="1">
    <citation type="submission" date="2013-11" db="EMBL/GenBank/DDBJ databases">
        <title>Genome sequencing of Stegodyphus mimosarum.</title>
        <authorList>
            <person name="Bechsgaard J."/>
        </authorList>
    </citation>
    <scope>NUCLEOTIDE SEQUENCE [LARGE SCALE GENOMIC DNA]</scope>
</reference>
<dbReference type="EMBL" id="KK118202">
    <property type="protein sequence ID" value="KFM72444.1"/>
    <property type="molecule type" value="Genomic_DNA"/>
</dbReference>
<dbReference type="Proteomes" id="UP000054359">
    <property type="component" value="Unassembled WGS sequence"/>
</dbReference>
<dbReference type="AlphaFoldDB" id="A0A087U505"/>
<evidence type="ECO:0000313" key="2">
    <source>
        <dbReference type="Proteomes" id="UP000054359"/>
    </source>
</evidence>
<name>A0A087U505_STEMI</name>
<feature type="non-terminal residue" evidence="1">
    <location>
        <position position="79"/>
    </location>
</feature>
<sequence length="79" mass="9134">MTLWNTLHHYWLASLSYLKNLWLRGQLSYLSTGYLNSGLQTLHNSYLFIGCITTSHCYLCSSLRCYSSSTCSNLKLLHH</sequence>
<keyword evidence="2" id="KW-1185">Reference proteome</keyword>
<proteinExistence type="predicted"/>
<evidence type="ECO:0000313" key="1">
    <source>
        <dbReference type="EMBL" id="KFM72444.1"/>
    </source>
</evidence>
<protein>
    <submittedName>
        <fullName evidence="1">Uncharacterized protein</fullName>
    </submittedName>
</protein>
<accession>A0A087U505</accession>